<keyword evidence="1" id="KW-0328">Glycosyltransferase</keyword>
<sequence length="347" mass="39831">MNSLSSISPKKILVCQLRQLGDVILATPSIELLKRRYPNAELHLLTEKKCVPLLENNPFIDTVWSLDKKKLCSLFKEVQWYWKVTQTKFDLVIDFQQLPRCRWVVALSKAPIRISYTPPWYTKLLYTHSIKPLDGYSAMSKASILRLLGIEWNGEPPHIYLTQEEKTLAKQRLTTLGLKSKSHLITIDPTHKKNTRRWPITHYIELLKMLVNAKLNLYFLPLWGPGEYKEIQQLINTPELNNYILLPDNMLTLREMSACINEAILHIGNCSAPRHIAVAVDTPSFTILGSTSSAWTYPSDNHRHIQSNLHCQPCNKNTCNISTKCLKLVTPQKAAQAILPFIRQLLT</sequence>
<dbReference type="HOGENOM" id="CLU_038371_3_0_7"/>
<dbReference type="Proteomes" id="UP000002430">
    <property type="component" value="Chromosome"/>
</dbReference>
<dbReference type="CAZy" id="GT9">
    <property type="family name" value="Glycosyltransferase Family 9"/>
</dbReference>
<keyword evidence="4" id="KW-1185">Reference proteome</keyword>
<dbReference type="AlphaFoldDB" id="Q1MS77"/>
<dbReference type="SUPFAM" id="SSF53756">
    <property type="entry name" value="UDP-Glycosyltransferase/glycogen phosphorylase"/>
    <property type="match status" value="1"/>
</dbReference>
<keyword evidence="2" id="KW-0808">Transferase</keyword>
<proteinExistence type="predicted"/>
<evidence type="ECO:0000256" key="1">
    <source>
        <dbReference type="ARBA" id="ARBA00022676"/>
    </source>
</evidence>
<dbReference type="GO" id="GO:0005829">
    <property type="term" value="C:cytosol"/>
    <property type="evidence" value="ECO:0007669"/>
    <property type="project" value="TreeGrafter"/>
</dbReference>
<dbReference type="Pfam" id="PF01075">
    <property type="entry name" value="Glyco_transf_9"/>
    <property type="match status" value="1"/>
</dbReference>
<dbReference type="Gene3D" id="3.40.50.2000">
    <property type="entry name" value="Glycogen Phosphorylase B"/>
    <property type="match status" value="2"/>
</dbReference>
<name>Q1MS77_LAWIP</name>
<evidence type="ECO:0000256" key="2">
    <source>
        <dbReference type="ARBA" id="ARBA00022679"/>
    </source>
</evidence>
<evidence type="ECO:0000313" key="4">
    <source>
        <dbReference type="Proteomes" id="UP000002430"/>
    </source>
</evidence>
<evidence type="ECO:0000313" key="3">
    <source>
        <dbReference type="EMBL" id="CAJ54148.1"/>
    </source>
</evidence>
<dbReference type="EMBL" id="AM180252">
    <property type="protein sequence ID" value="CAJ54148.1"/>
    <property type="molecule type" value="Genomic_DNA"/>
</dbReference>
<dbReference type="eggNOG" id="COG0859">
    <property type="taxonomic scope" value="Bacteria"/>
</dbReference>
<dbReference type="RefSeq" id="WP_011526175.1">
    <property type="nucleotide sequence ID" value="NC_008011.1"/>
</dbReference>
<protein>
    <submittedName>
        <fullName evidence="3">ADP-heptose:LPS heptosyltransferase</fullName>
    </submittedName>
</protein>
<accession>Q1MS77</accession>
<organism evidence="3 4">
    <name type="scientific">Lawsonia intracellularis (strain PHE/MN1-00)</name>
    <dbReference type="NCBI Taxonomy" id="363253"/>
    <lineage>
        <taxon>Bacteria</taxon>
        <taxon>Pseudomonadati</taxon>
        <taxon>Thermodesulfobacteriota</taxon>
        <taxon>Desulfovibrionia</taxon>
        <taxon>Desulfovibrionales</taxon>
        <taxon>Desulfovibrionaceae</taxon>
        <taxon>Lawsonia</taxon>
    </lineage>
</organism>
<dbReference type="GO" id="GO:0008713">
    <property type="term" value="F:ADP-heptose-lipopolysaccharide heptosyltransferase activity"/>
    <property type="evidence" value="ECO:0007669"/>
    <property type="project" value="TreeGrafter"/>
</dbReference>
<dbReference type="InterPro" id="IPR002201">
    <property type="entry name" value="Glyco_trans_9"/>
</dbReference>
<dbReference type="PANTHER" id="PTHR30160">
    <property type="entry name" value="TETRAACYLDISACCHARIDE 4'-KINASE-RELATED"/>
    <property type="match status" value="1"/>
</dbReference>
<reference evidence="3 4" key="1">
    <citation type="submission" date="2005-11" db="EMBL/GenBank/DDBJ databases">
        <title>The complete genome sequence of Lawsonia intracellularis: the causative agent of proliferative enteropathy.</title>
        <authorList>
            <person name="Kaur K."/>
            <person name="Zhang Q."/>
            <person name="Beckler D."/>
            <person name="Munir S."/>
            <person name="Li L."/>
            <person name="Kinsley K."/>
            <person name="Herron L."/>
            <person name="Peterson A."/>
            <person name="May B."/>
            <person name="Singh S."/>
            <person name="Gebhart C."/>
            <person name="Kapur V."/>
        </authorList>
    </citation>
    <scope>NUCLEOTIDE SEQUENCE [LARGE SCALE GENOMIC DNA]</scope>
    <source>
        <strain evidence="3 4">PHE/MN1-00</strain>
    </source>
</reference>
<dbReference type="KEGG" id="lip:LI0092"/>
<gene>
    <name evidence="3" type="primary">rfaF/rfaQ</name>
    <name evidence="3" type="ordered locus">LI0092</name>
</gene>
<dbReference type="GO" id="GO:0009244">
    <property type="term" value="P:lipopolysaccharide core region biosynthetic process"/>
    <property type="evidence" value="ECO:0007669"/>
    <property type="project" value="TreeGrafter"/>
</dbReference>
<dbReference type="OrthoDB" id="9760688at2"/>
<dbReference type="CDD" id="cd03789">
    <property type="entry name" value="GT9_LPS_heptosyltransferase"/>
    <property type="match status" value="1"/>
</dbReference>
<dbReference type="STRING" id="363253.LI0092"/>
<dbReference type="InterPro" id="IPR051199">
    <property type="entry name" value="LPS_LOS_Heptosyltrfase"/>
</dbReference>